<dbReference type="InterPro" id="IPR003593">
    <property type="entry name" value="AAA+_ATPase"/>
</dbReference>
<feature type="transmembrane region" description="Helical" evidence="8">
    <location>
        <begin position="21"/>
        <end position="46"/>
    </location>
</feature>
<dbReference type="PANTHER" id="PTHR43394:SF1">
    <property type="entry name" value="ATP-BINDING CASSETTE SUB-FAMILY B MEMBER 10, MITOCHONDRIAL"/>
    <property type="match status" value="1"/>
</dbReference>
<evidence type="ECO:0000259" key="10">
    <source>
        <dbReference type="PROSITE" id="PS50929"/>
    </source>
</evidence>
<feature type="transmembrane region" description="Helical" evidence="8">
    <location>
        <begin position="251"/>
        <end position="273"/>
    </location>
</feature>
<evidence type="ECO:0000256" key="3">
    <source>
        <dbReference type="ARBA" id="ARBA00022692"/>
    </source>
</evidence>
<protein>
    <submittedName>
        <fullName evidence="11">Multidrug export ATP-binding-permease protein YgaD</fullName>
        <ecNumber evidence="11">3.6.3.-</ecNumber>
    </submittedName>
</protein>
<keyword evidence="12" id="KW-1185">Reference proteome</keyword>
<dbReference type="InterPro" id="IPR027417">
    <property type="entry name" value="P-loop_NTPase"/>
</dbReference>
<dbReference type="FunCoup" id="U2FLP2">
    <property type="interactions" value="312"/>
</dbReference>
<keyword evidence="11" id="KW-0378">Hydrolase</keyword>
<dbReference type="InterPro" id="IPR036640">
    <property type="entry name" value="ABC1_TM_sf"/>
</dbReference>
<proteinExistence type="inferred from homology"/>
<dbReference type="InterPro" id="IPR039421">
    <property type="entry name" value="Type_1_exporter"/>
</dbReference>
<keyword evidence="4" id="KW-0547">Nucleotide-binding</keyword>
<dbReference type="Gene3D" id="1.20.1560.10">
    <property type="entry name" value="ABC transporter type 1, transmembrane domain"/>
    <property type="match status" value="1"/>
</dbReference>
<dbReference type="InParanoid" id="U2FLP2"/>
<dbReference type="RefSeq" id="WP_008827285.1">
    <property type="nucleotide sequence ID" value="NZ_AFNU02000006.1"/>
</dbReference>
<organism evidence="11 12">
    <name type="scientific">Haloplasma contractile SSD-17B</name>
    <dbReference type="NCBI Taxonomy" id="1033810"/>
    <lineage>
        <taxon>Bacteria</taxon>
        <taxon>Bacillati</taxon>
        <taxon>Mycoplasmatota</taxon>
        <taxon>Mollicutes</taxon>
        <taxon>Haloplasmatales</taxon>
        <taxon>Haloplasmataceae</taxon>
        <taxon>Haloplasma</taxon>
    </lineage>
</organism>
<evidence type="ECO:0000259" key="9">
    <source>
        <dbReference type="PROSITE" id="PS50893"/>
    </source>
</evidence>
<dbReference type="InterPro" id="IPR017871">
    <property type="entry name" value="ABC_transporter-like_CS"/>
</dbReference>
<evidence type="ECO:0000256" key="1">
    <source>
        <dbReference type="ARBA" id="ARBA00004651"/>
    </source>
</evidence>
<feature type="domain" description="ABC transmembrane type-1" evidence="10">
    <location>
        <begin position="27"/>
        <end position="308"/>
    </location>
</feature>
<dbReference type="FunFam" id="3.40.50.300:FF:000218">
    <property type="entry name" value="Multidrug ABC transporter ATP-binding protein"/>
    <property type="match status" value="1"/>
</dbReference>
<evidence type="ECO:0000256" key="8">
    <source>
        <dbReference type="SAM" id="Phobius"/>
    </source>
</evidence>
<dbReference type="EC" id="3.6.3.-" evidence="11"/>
<feature type="transmembrane region" description="Helical" evidence="8">
    <location>
        <begin position="140"/>
        <end position="159"/>
    </location>
</feature>
<keyword evidence="6 8" id="KW-1133">Transmembrane helix</keyword>
<dbReference type="PROSITE" id="PS00211">
    <property type="entry name" value="ABC_TRANSPORTER_1"/>
    <property type="match status" value="1"/>
</dbReference>
<dbReference type="eggNOG" id="COG1132">
    <property type="taxonomic scope" value="Bacteria"/>
</dbReference>
<feature type="domain" description="ABC transporter" evidence="9">
    <location>
        <begin position="348"/>
        <end position="584"/>
    </location>
</feature>
<evidence type="ECO:0000256" key="4">
    <source>
        <dbReference type="ARBA" id="ARBA00022741"/>
    </source>
</evidence>
<dbReference type="PROSITE" id="PS50893">
    <property type="entry name" value="ABC_TRANSPORTER_2"/>
    <property type="match status" value="1"/>
</dbReference>
<evidence type="ECO:0000256" key="2">
    <source>
        <dbReference type="ARBA" id="ARBA00005417"/>
    </source>
</evidence>
<dbReference type="AlphaFoldDB" id="U2FLP2"/>
<dbReference type="EMBL" id="AFNU02000006">
    <property type="protein sequence ID" value="ERJ12109.1"/>
    <property type="molecule type" value="Genomic_DNA"/>
</dbReference>
<dbReference type="Pfam" id="PF00005">
    <property type="entry name" value="ABC_tran"/>
    <property type="match status" value="1"/>
</dbReference>
<dbReference type="PANTHER" id="PTHR43394">
    <property type="entry name" value="ATP-DEPENDENT PERMEASE MDL1, MITOCHONDRIAL"/>
    <property type="match status" value="1"/>
</dbReference>
<dbReference type="GO" id="GO:0015421">
    <property type="term" value="F:ABC-type oligopeptide transporter activity"/>
    <property type="evidence" value="ECO:0007669"/>
    <property type="project" value="TreeGrafter"/>
</dbReference>
<dbReference type="GO" id="GO:0016887">
    <property type="term" value="F:ATP hydrolysis activity"/>
    <property type="evidence" value="ECO:0007669"/>
    <property type="project" value="InterPro"/>
</dbReference>
<gene>
    <name evidence="11" type="primary">ygaD</name>
    <name evidence="11" type="ORF">HLPCO_002028</name>
</gene>
<dbReference type="PROSITE" id="PS50929">
    <property type="entry name" value="ABC_TM1F"/>
    <property type="match status" value="1"/>
</dbReference>
<dbReference type="Pfam" id="PF00664">
    <property type="entry name" value="ABC_membrane"/>
    <property type="match status" value="1"/>
</dbReference>
<evidence type="ECO:0000313" key="12">
    <source>
        <dbReference type="Proteomes" id="UP000005707"/>
    </source>
</evidence>
<evidence type="ECO:0000313" key="11">
    <source>
        <dbReference type="EMBL" id="ERJ12109.1"/>
    </source>
</evidence>
<dbReference type="SUPFAM" id="SSF90123">
    <property type="entry name" value="ABC transporter transmembrane region"/>
    <property type="match status" value="1"/>
</dbReference>
<keyword evidence="3 8" id="KW-0812">Transmembrane</keyword>
<evidence type="ECO:0000256" key="5">
    <source>
        <dbReference type="ARBA" id="ARBA00022840"/>
    </source>
</evidence>
<reference evidence="11 12" key="2">
    <citation type="journal article" date="2013" name="PLoS ONE">
        <title>INDIGO - INtegrated Data Warehouse of MIcrobial GenOmes with Examples from the Red Sea Extremophiles.</title>
        <authorList>
            <person name="Alam I."/>
            <person name="Antunes A."/>
            <person name="Kamau A.A."/>
            <person name="Ba Alawi W."/>
            <person name="Kalkatawi M."/>
            <person name="Stingl U."/>
            <person name="Bajic V.B."/>
        </authorList>
    </citation>
    <scope>NUCLEOTIDE SEQUENCE [LARGE SCALE GENOMIC DNA]</scope>
    <source>
        <strain evidence="11 12">SSD-17B</strain>
    </source>
</reference>
<dbReference type="GO" id="GO:0005886">
    <property type="term" value="C:plasma membrane"/>
    <property type="evidence" value="ECO:0007669"/>
    <property type="project" value="UniProtKB-SubCell"/>
</dbReference>
<dbReference type="Gene3D" id="3.40.50.300">
    <property type="entry name" value="P-loop containing nucleotide triphosphate hydrolases"/>
    <property type="match status" value="1"/>
</dbReference>
<sequence length="590" mass="65635">MNKQSKKSSSFIRIFKSMEKAVIPYMIGLFILALMSMLIQILIATMFKDMFDAIAKEQLDDMFDTIKFYGIIVVTIFAINPLFAYMAQKSAAITTGNIRNALFLKMERLPVSFFKKHHSGDLVSRLTNDTVEVEKSYSQYFINFAFQIMTGIGTTIYMFYIEWRLATFALIGGLITLFINVFYSKILRHISGEVQQKLSNLTERLTNLLGGVHVIRSFNLQAVILGKFINKNDDVYQTSLKRVKHQSVISALNTFVGLISFIGIATAGSYLAINGQISVGVIVAVVQLQNGINGLVRTLGPFVTQLQSSLAAADRIFEVIDEDEEPEQYKLPYKNRVREGVKTSDDAIVFHNVEFSYEDDPAAKILDQLSLSVSKGKVYALAGPSGGGKSTLFKLLLNFYPPNNGTIMIDGKCISEHKIKDIRTNIAYVPQDAYLFSGSIRDNIAYGKKGATYDEIKQAAKLANASKFIEQMEDGYETLVGERGADLSGGQRQRIAIARAILKDAPILLLDEATSALDTESESLVQDALNKLMVGRTTLVIAHRLSTIQGADQILVLAEGRIVEQGTHQELINMKTGIYQTLYNKQFKQT</sequence>
<dbReference type="Proteomes" id="UP000005707">
    <property type="component" value="Unassembled WGS sequence"/>
</dbReference>
<comment type="similarity">
    <text evidence="2">Belongs to the ABC transporter superfamily.</text>
</comment>
<dbReference type="GO" id="GO:0005524">
    <property type="term" value="F:ATP binding"/>
    <property type="evidence" value="ECO:0007669"/>
    <property type="project" value="UniProtKB-KW"/>
</dbReference>
<reference evidence="11 12" key="1">
    <citation type="journal article" date="2011" name="J. Bacteriol.">
        <title>Genome sequence of Haloplasma contractile, an unusual contractile bacterium from a deep-sea anoxic brine lake.</title>
        <authorList>
            <person name="Antunes A."/>
            <person name="Alam I."/>
            <person name="El Dorry H."/>
            <person name="Siam R."/>
            <person name="Robertson A."/>
            <person name="Bajic V.B."/>
            <person name="Stingl U."/>
        </authorList>
    </citation>
    <scope>NUCLEOTIDE SEQUENCE [LARGE SCALE GENOMIC DNA]</scope>
    <source>
        <strain evidence="11 12">SSD-17B</strain>
    </source>
</reference>
<feature type="transmembrane region" description="Helical" evidence="8">
    <location>
        <begin position="66"/>
        <end position="87"/>
    </location>
</feature>
<dbReference type="SMART" id="SM00382">
    <property type="entry name" value="AAA"/>
    <property type="match status" value="1"/>
</dbReference>
<dbReference type="InterPro" id="IPR011527">
    <property type="entry name" value="ABC1_TM_dom"/>
</dbReference>
<dbReference type="SUPFAM" id="SSF52540">
    <property type="entry name" value="P-loop containing nucleoside triphosphate hydrolases"/>
    <property type="match status" value="1"/>
</dbReference>
<dbReference type="STRING" id="1033810.HLPCO_002028"/>
<evidence type="ECO:0000256" key="6">
    <source>
        <dbReference type="ARBA" id="ARBA00022989"/>
    </source>
</evidence>
<comment type="subcellular location">
    <subcellularLocation>
        <location evidence="1">Cell membrane</location>
        <topology evidence="1">Multi-pass membrane protein</topology>
    </subcellularLocation>
</comment>
<dbReference type="CDD" id="cd07346">
    <property type="entry name" value="ABC_6TM_exporters"/>
    <property type="match status" value="1"/>
</dbReference>
<dbReference type="OrthoDB" id="9760358at2"/>
<evidence type="ECO:0000256" key="7">
    <source>
        <dbReference type="ARBA" id="ARBA00023136"/>
    </source>
</evidence>
<comment type="caution">
    <text evidence="11">The sequence shown here is derived from an EMBL/GenBank/DDBJ whole genome shotgun (WGS) entry which is preliminary data.</text>
</comment>
<dbReference type="InterPro" id="IPR003439">
    <property type="entry name" value="ABC_transporter-like_ATP-bd"/>
</dbReference>
<keyword evidence="7 8" id="KW-0472">Membrane</keyword>
<accession>U2FLP2</accession>
<name>U2FLP2_9MOLU</name>
<keyword evidence="5 11" id="KW-0067">ATP-binding</keyword>
<feature type="transmembrane region" description="Helical" evidence="8">
    <location>
        <begin position="165"/>
        <end position="183"/>
    </location>
</feature>